<dbReference type="Gene3D" id="3.40.50.1220">
    <property type="entry name" value="TPP-binding domain"/>
    <property type="match status" value="1"/>
</dbReference>
<gene>
    <name evidence="2" type="ORF">SAMN05421578_10228</name>
</gene>
<dbReference type="Pfam" id="PF13289">
    <property type="entry name" value="SIR2_2"/>
    <property type="match status" value="1"/>
</dbReference>
<dbReference type="Pfam" id="PF13676">
    <property type="entry name" value="TIR_2"/>
    <property type="match status" value="1"/>
</dbReference>
<evidence type="ECO:0000313" key="3">
    <source>
        <dbReference type="Proteomes" id="UP000186666"/>
    </source>
</evidence>
<dbReference type="Proteomes" id="UP000186666">
    <property type="component" value="Unassembled WGS sequence"/>
</dbReference>
<dbReference type="SUPFAM" id="SSF52200">
    <property type="entry name" value="Toll/Interleukin receptor TIR domain"/>
    <property type="match status" value="1"/>
</dbReference>
<organism evidence="2 3">
    <name type="scientific">Paenibacillus macquariensis</name>
    <dbReference type="NCBI Taxonomy" id="948756"/>
    <lineage>
        <taxon>Bacteria</taxon>
        <taxon>Bacillati</taxon>
        <taxon>Bacillota</taxon>
        <taxon>Bacilli</taxon>
        <taxon>Bacillales</taxon>
        <taxon>Paenibacillaceae</taxon>
        <taxon>Paenibacillus</taxon>
    </lineage>
</organism>
<dbReference type="PROSITE" id="PS50104">
    <property type="entry name" value="TIR"/>
    <property type="match status" value="1"/>
</dbReference>
<proteinExistence type="predicted"/>
<reference evidence="2 3" key="1">
    <citation type="submission" date="2017-01" db="EMBL/GenBank/DDBJ databases">
        <authorList>
            <person name="Varghese N."/>
            <person name="Submissions S."/>
        </authorList>
    </citation>
    <scope>NUCLEOTIDE SEQUENCE [LARGE SCALE GENOMIC DNA]</scope>
    <source>
        <strain evidence="2 3">ATCC 23464</strain>
    </source>
</reference>
<comment type="caution">
    <text evidence="2">The sequence shown here is derived from an EMBL/GenBank/DDBJ whole genome shotgun (WGS) entry which is preliminary data.</text>
</comment>
<feature type="domain" description="TIR" evidence="1">
    <location>
        <begin position="1"/>
        <end position="126"/>
    </location>
</feature>
<dbReference type="SUPFAM" id="SSF52467">
    <property type="entry name" value="DHS-like NAD/FAD-binding domain"/>
    <property type="match status" value="1"/>
</dbReference>
<name>A0ABY1JM22_9BACL</name>
<evidence type="ECO:0000313" key="2">
    <source>
        <dbReference type="EMBL" id="SIQ44651.1"/>
    </source>
</evidence>
<dbReference type="SMART" id="SM00255">
    <property type="entry name" value="TIR"/>
    <property type="match status" value="1"/>
</dbReference>
<evidence type="ECO:0000259" key="1">
    <source>
        <dbReference type="PROSITE" id="PS50104"/>
    </source>
</evidence>
<keyword evidence="3" id="KW-1185">Reference proteome</keyword>
<dbReference type="EMBL" id="FTNK01000002">
    <property type="protein sequence ID" value="SIQ44651.1"/>
    <property type="molecule type" value="Genomic_DNA"/>
</dbReference>
<protein>
    <submittedName>
        <fullName evidence="2">SIR2-like domain-containing protein</fullName>
    </submittedName>
</protein>
<dbReference type="InterPro" id="IPR000157">
    <property type="entry name" value="TIR_dom"/>
</dbReference>
<accession>A0ABY1JM22</accession>
<dbReference type="InterPro" id="IPR029035">
    <property type="entry name" value="DHS-like_NAD/FAD-binding_dom"/>
</dbReference>
<dbReference type="InterPro" id="IPR035897">
    <property type="entry name" value="Toll_tir_struct_dom_sf"/>
</dbReference>
<sequence>MKIFISYSHEDIGIAEKIVNHLKQAGHDIWIDKWKIEVGDNIINKINEGINNADAIIIIFSKNSLNSKWVLREFSAMVLGDISRESRKVIPILIDKVSVPSYLSNYQYLDLSSNFEDNINNLINALSGNVVHQHEEFLNELSYDKDLISLEKALSEGRLTLVCGAGVSISAGIPTWNELLNKLLETMMKRISNNHNITINFENTSDFNSRYSNLIIGKYLKNNLGKEFQNEVRNALYSGSLGSNRIIESITNISRPQRDRKPLDSIITFNFDSLIEEYLSSNSVKNRSIYCEGIKHKSDEIPIYHVHGFLPRLGDIPIESNIVFSEDSYHSQFIEPFSWSNLIQLNKLSQNTCLFIGLSLTDPNLRRLLDVSIRKNPDKNLNHYIIKKIPITIENGRESIDKLAYLLEEQDANELGLNVIWIRSFEEISTFLNKINNIY</sequence>
<dbReference type="Gene3D" id="3.40.50.10140">
    <property type="entry name" value="Toll/interleukin-1 receptor homology (TIR) domain"/>
    <property type="match status" value="1"/>
</dbReference>
<dbReference type="RefSeq" id="WP_068592783.1">
    <property type="nucleotide sequence ID" value="NZ_FTNK01000002.1"/>
</dbReference>